<dbReference type="PANTHER" id="PTHR33164">
    <property type="entry name" value="TRANSCRIPTIONAL REGULATOR, MARR FAMILY"/>
    <property type="match status" value="1"/>
</dbReference>
<dbReference type="Proteomes" id="UP000184432">
    <property type="component" value="Unassembled WGS sequence"/>
</dbReference>
<proteinExistence type="predicted"/>
<name>A0A1M6H4R0_9FLAO</name>
<keyword evidence="6" id="KW-1185">Reference proteome</keyword>
<dbReference type="PRINTS" id="PR00598">
    <property type="entry name" value="HTHMARR"/>
</dbReference>
<evidence type="ECO:0000256" key="1">
    <source>
        <dbReference type="ARBA" id="ARBA00023015"/>
    </source>
</evidence>
<dbReference type="GO" id="GO:0003677">
    <property type="term" value="F:DNA binding"/>
    <property type="evidence" value="ECO:0007669"/>
    <property type="project" value="UniProtKB-KW"/>
</dbReference>
<evidence type="ECO:0000256" key="2">
    <source>
        <dbReference type="ARBA" id="ARBA00023125"/>
    </source>
</evidence>
<dbReference type="RefSeq" id="WP_073316780.1">
    <property type="nucleotide sequence ID" value="NZ_FQYP01000006.1"/>
</dbReference>
<dbReference type="InterPro" id="IPR000835">
    <property type="entry name" value="HTH_MarR-typ"/>
</dbReference>
<feature type="domain" description="HTH marR-type" evidence="4">
    <location>
        <begin position="7"/>
        <end position="141"/>
    </location>
</feature>
<dbReference type="AlphaFoldDB" id="A0A1M6H4R0"/>
<sequence>MKNQDIENVILFQIDKTSKISKQYSQREFDQKKLGITIEQWILLKIIEETQPISQRELADKSLRDPASITRTLDILEKKQLIQRKPIPNNRRQYHIELTIQGNTFVKNNMEMIKAHRRKSIEGLSSEEIESLRTILLKIQKNMS</sequence>
<organism evidence="5 6">
    <name type="scientific">Aquimarina spongiae</name>
    <dbReference type="NCBI Taxonomy" id="570521"/>
    <lineage>
        <taxon>Bacteria</taxon>
        <taxon>Pseudomonadati</taxon>
        <taxon>Bacteroidota</taxon>
        <taxon>Flavobacteriia</taxon>
        <taxon>Flavobacteriales</taxon>
        <taxon>Flavobacteriaceae</taxon>
        <taxon>Aquimarina</taxon>
    </lineage>
</organism>
<dbReference type="OrthoDB" id="5327581at2"/>
<dbReference type="Gene3D" id="1.10.10.10">
    <property type="entry name" value="Winged helix-like DNA-binding domain superfamily/Winged helix DNA-binding domain"/>
    <property type="match status" value="1"/>
</dbReference>
<evidence type="ECO:0000259" key="4">
    <source>
        <dbReference type="PROSITE" id="PS50995"/>
    </source>
</evidence>
<dbReference type="GO" id="GO:0003700">
    <property type="term" value="F:DNA-binding transcription factor activity"/>
    <property type="evidence" value="ECO:0007669"/>
    <property type="project" value="InterPro"/>
</dbReference>
<dbReference type="GO" id="GO:0006950">
    <property type="term" value="P:response to stress"/>
    <property type="evidence" value="ECO:0007669"/>
    <property type="project" value="TreeGrafter"/>
</dbReference>
<keyword evidence="3" id="KW-0804">Transcription</keyword>
<dbReference type="STRING" id="570521.SAMN04488508_10667"/>
<reference evidence="6" key="1">
    <citation type="submission" date="2016-11" db="EMBL/GenBank/DDBJ databases">
        <authorList>
            <person name="Varghese N."/>
            <person name="Submissions S."/>
        </authorList>
    </citation>
    <scope>NUCLEOTIDE SEQUENCE [LARGE SCALE GENOMIC DNA]</scope>
    <source>
        <strain evidence="6">DSM 22623</strain>
    </source>
</reference>
<dbReference type="Pfam" id="PF01047">
    <property type="entry name" value="MarR"/>
    <property type="match status" value="1"/>
</dbReference>
<evidence type="ECO:0000256" key="3">
    <source>
        <dbReference type="ARBA" id="ARBA00023163"/>
    </source>
</evidence>
<dbReference type="SUPFAM" id="SSF46785">
    <property type="entry name" value="Winged helix' DNA-binding domain"/>
    <property type="match status" value="1"/>
</dbReference>
<dbReference type="SMART" id="SM00347">
    <property type="entry name" value="HTH_MARR"/>
    <property type="match status" value="1"/>
</dbReference>
<evidence type="ECO:0000313" key="5">
    <source>
        <dbReference type="EMBL" id="SHJ17175.1"/>
    </source>
</evidence>
<dbReference type="PROSITE" id="PS50995">
    <property type="entry name" value="HTH_MARR_2"/>
    <property type="match status" value="1"/>
</dbReference>
<evidence type="ECO:0000313" key="6">
    <source>
        <dbReference type="Proteomes" id="UP000184432"/>
    </source>
</evidence>
<accession>A0A1M6H4R0</accession>
<dbReference type="PANTHER" id="PTHR33164:SF64">
    <property type="entry name" value="TRANSCRIPTIONAL REGULATOR SLYA"/>
    <property type="match status" value="1"/>
</dbReference>
<gene>
    <name evidence="5" type="ORF">SAMN04488508_10667</name>
</gene>
<keyword evidence="1" id="KW-0805">Transcription regulation</keyword>
<dbReference type="InterPro" id="IPR039422">
    <property type="entry name" value="MarR/SlyA-like"/>
</dbReference>
<keyword evidence="2" id="KW-0238">DNA-binding</keyword>
<dbReference type="InterPro" id="IPR036388">
    <property type="entry name" value="WH-like_DNA-bd_sf"/>
</dbReference>
<protein>
    <submittedName>
        <fullName evidence="5">Transcriptional regulator, MarR family</fullName>
    </submittedName>
</protein>
<dbReference type="InterPro" id="IPR036390">
    <property type="entry name" value="WH_DNA-bd_sf"/>
</dbReference>
<dbReference type="EMBL" id="FQYP01000006">
    <property type="protein sequence ID" value="SHJ17175.1"/>
    <property type="molecule type" value="Genomic_DNA"/>
</dbReference>